<feature type="compositionally biased region" description="Basic and acidic residues" evidence="1">
    <location>
        <begin position="17"/>
        <end position="27"/>
    </location>
</feature>
<dbReference type="EMBL" id="CP034205">
    <property type="protein sequence ID" value="QBZ56385.1"/>
    <property type="molecule type" value="Genomic_DNA"/>
</dbReference>
<feature type="compositionally biased region" description="Polar residues" evidence="1">
    <location>
        <begin position="126"/>
        <end position="135"/>
    </location>
</feature>
<feature type="compositionally biased region" description="Polar residues" evidence="1">
    <location>
        <begin position="83"/>
        <end position="110"/>
    </location>
</feature>
<feature type="compositionally biased region" description="Basic and acidic residues" evidence="1">
    <location>
        <begin position="399"/>
        <end position="408"/>
    </location>
</feature>
<reference evidence="2 3" key="1">
    <citation type="journal article" date="2019" name="Mol. Biol. Evol.">
        <title>Blast fungal genomes show frequent chromosomal changes, gene gains and losses, and effector gene turnover.</title>
        <authorList>
            <person name="Gomez Luciano L.B."/>
            <person name="Jason Tsai I."/>
            <person name="Chuma I."/>
            <person name="Tosa Y."/>
            <person name="Chen Y.H."/>
            <person name="Li J.Y."/>
            <person name="Li M.Y."/>
            <person name="Jade Lu M.Y."/>
            <person name="Nakayashiki H."/>
            <person name="Li W.H."/>
        </authorList>
    </citation>
    <scope>NUCLEOTIDE SEQUENCE [LARGE SCALE GENOMIC DNA]</scope>
    <source>
        <strain evidence="2">MZ5-1-6</strain>
    </source>
</reference>
<feature type="compositionally biased region" description="Polar residues" evidence="1">
    <location>
        <begin position="217"/>
        <end position="239"/>
    </location>
</feature>
<feature type="compositionally biased region" description="Basic and acidic residues" evidence="1">
    <location>
        <begin position="199"/>
        <end position="212"/>
    </location>
</feature>
<accession>A0A4V1C5H3</accession>
<gene>
    <name evidence="2" type="ORF">PoMZ_01291</name>
</gene>
<dbReference type="AlphaFoldDB" id="A0A4V1C5H3"/>
<dbReference type="Proteomes" id="UP000294847">
    <property type="component" value="Chromosome 2"/>
</dbReference>
<evidence type="ECO:0000313" key="2">
    <source>
        <dbReference type="EMBL" id="QBZ56385.1"/>
    </source>
</evidence>
<feature type="compositionally biased region" description="Polar residues" evidence="1">
    <location>
        <begin position="498"/>
        <end position="507"/>
    </location>
</feature>
<feature type="compositionally biased region" description="Basic and acidic residues" evidence="1">
    <location>
        <begin position="535"/>
        <end position="545"/>
    </location>
</feature>
<protein>
    <submittedName>
        <fullName evidence="2">Uncharacterized protein</fullName>
    </submittedName>
</protein>
<feature type="region of interest" description="Disordered" evidence="1">
    <location>
        <begin position="1"/>
        <end position="697"/>
    </location>
</feature>
<organism evidence="2 3">
    <name type="scientific">Pyricularia oryzae</name>
    <name type="common">Rice blast fungus</name>
    <name type="synonym">Magnaporthe oryzae</name>
    <dbReference type="NCBI Taxonomy" id="318829"/>
    <lineage>
        <taxon>Eukaryota</taxon>
        <taxon>Fungi</taxon>
        <taxon>Dikarya</taxon>
        <taxon>Ascomycota</taxon>
        <taxon>Pezizomycotina</taxon>
        <taxon>Sordariomycetes</taxon>
        <taxon>Sordariomycetidae</taxon>
        <taxon>Magnaporthales</taxon>
        <taxon>Pyriculariaceae</taxon>
        <taxon>Pyricularia</taxon>
    </lineage>
</organism>
<evidence type="ECO:0000313" key="3">
    <source>
        <dbReference type="Proteomes" id="UP000294847"/>
    </source>
</evidence>
<feature type="compositionally biased region" description="Basic and acidic residues" evidence="1">
    <location>
        <begin position="675"/>
        <end position="690"/>
    </location>
</feature>
<feature type="compositionally biased region" description="Low complexity" evidence="1">
    <location>
        <begin position="330"/>
        <end position="379"/>
    </location>
</feature>
<name>A0A4V1C5H3_PYROR</name>
<feature type="compositionally biased region" description="Polar residues" evidence="1">
    <location>
        <begin position="274"/>
        <end position="303"/>
    </location>
</feature>
<feature type="compositionally biased region" description="Basic and acidic residues" evidence="1">
    <location>
        <begin position="52"/>
        <end position="65"/>
    </location>
</feature>
<feature type="compositionally biased region" description="Basic and acidic residues" evidence="1">
    <location>
        <begin position="645"/>
        <end position="663"/>
    </location>
</feature>
<evidence type="ECO:0000256" key="1">
    <source>
        <dbReference type="SAM" id="MobiDB-lite"/>
    </source>
</evidence>
<proteinExistence type="predicted"/>
<sequence>MSKIGSVSGLRAMFESGNKEDTPERGRSPGLSAGTESPRPLSKIRTNFVAVVEKDGRVGLKRDPSSDSVLSNSKKTYDDTDIPSATASRSQSAQDNPPSFTDRLQQQSKPFQMDPIPQSPLHDSPKPSQNATFAQRTPPAPGRVASGSDDDKTTGPAHAEASTTTSKATKSDQGQNLNGKTAVERDKSKAATKASPAKEGAKTDNAKTDAKGPKALSVTTTKSSSRPAKSPVATKTPTSPAKGPKLPAKTPEKRTLDPQKSATPKLTPKAATKATGSGSAKDSGAKTSSVTKKPPTVQISPSDSLDRGVGFVKPKPKSPTRPVALPAGLTTHTAASATRTGTGRSSSSRQSGSYQNPESRSPSRTSTTTGGTLRRQSSTINRPRPSIGPPPKTAAVDHPVTKREKPVDEGFLARMMRPTQASSSKTHEKVAASPPRKNPGVSNVTKRPVANKDTVAGAVKKTVAKTDALVKKASSRPIVAKQPSEPEDKLAPQKGAVSKTTSKSKSQGVGAKAGDKPEAAKAPEPAPQAAPAPETKPELEPEPKPEPVPQVKTLEPKTDEPRVVPVEASRVDPVTAEASQTSQSAVVLENESPKPETAEATQLADPVEISPRDDVPASTESAPVDNEASVEPPPAAFDGTLAETSSEKEPTEPKTPVDVHDVQEPTAIIEGSPEEEVKPTHELGLERGEEATTVVAN</sequence>